<evidence type="ECO:0000256" key="1">
    <source>
        <dbReference type="ARBA" id="ARBA00002978"/>
    </source>
</evidence>
<evidence type="ECO:0000259" key="12">
    <source>
        <dbReference type="Pfam" id="PF09335"/>
    </source>
</evidence>
<dbReference type="PANTHER" id="PTHR47549:SF1">
    <property type="entry name" value="GOLGI APPARATUS MEMBRANE PROTEIN TVP38"/>
    <property type="match status" value="1"/>
</dbReference>
<proteinExistence type="inferred from homology"/>
<evidence type="ECO:0000313" key="13">
    <source>
        <dbReference type="EMBL" id="CCX10849.1"/>
    </source>
</evidence>
<evidence type="ECO:0000256" key="2">
    <source>
        <dbReference type="ARBA" id="ARBA00004653"/>
    </source>
</evidence>
<dbReference type="Pfam" id="PF09335">
    <property type="entry name" value="VTT_dom"/>
    <property type="match status" value="1"/>
</dbReference>
<protein>
    <recommendedName>
        <fullName evidence="4">Golgi apparatus membrane protein TVP38</fullName>
    </recommendedName>
    <alternativeName>
        <fullName evidence="5">Golgi apparatus membrane protein tvp38</fullName>
    </alternativeName>
</protein>
<dbReference type="GO" id="GO:0000139">
    <property type="term" value="C:Golgi membrane"/>
    <property type="evidence" value="ECO:0007669"/>
    <property type="project" value="UniProtKB-SubCell"/>
</dbReference>
<dbReference type="GO" id="GO:0000022">
    <property type="term" value="P:mitotic spindle elongation"/>
    <property type="evidence" value="ECO:0007669"/>
    <property type="project" value="TreeGrafter"/>
</dbReference>
<dbReference type="InterPro" id="IPR032816">
    <property type="entry name" value="VTT_dom"/>
</dbReference>
<evidence type="ECO:0000313" key="14">
    <source>
        <dbReference type="Proteomes" id="UP000018144"/>
    </source>
</evidence>
<name>U4LGI7_PYROM</name>
<keyword evidence="6 11" id="KW-0812">Transmembrane</keyword>
<evidence type="ECO:0000256" key="11">
    <source>
        <dbReference type="SAM" id="Phobius"/>
    </source>
</evidence>
<comment type="similarity">
    <text evidence="3">Belongs to the TVP38/TMEM64 family.</text>
</comment>
<organism evidence="13 14">
    <name type="scientific">Pyronema omphalodes (strain CBS 100304)</name>
    <name type="common">Pyronema confluens</name>
    <dbReference type="NCBI Taxonomy" id="1076935"/>
    <lineage>
        <taxon>Eukaryota</taxon>
        <taxon>Fungi</taxon>
        <taxon>Dikarya</taxon>
        <taxon>Ascomycota</taxon>
        <taxon>Pezizomycotina</taxon>
        <taxon>Pezizomycetes</taxon>
        <taxon>Pezizales</taxon>
        <taxon>Pyronemataceae</taxon>
        <taxon>Pyronema</taxon>
    </lineage>
</organism>
<reference evidence="13 14" key="1">
    <citation type="journal article" date="2013" name="PLoS Genet.">
        <title>The genome and development-dependent transcriptomes of Pyronema confluens: a window into fungal evolution.</title>
        <authorList>
            <person name="Traeger S."/>
            <person name="Altegoer F."/>
            <person name="Freitag M."/>
            <person name="Gabaldon T."/>
            <person name="Kempken F."/>
            <person name="Kumar A."/>
            <person name="Marcet-Houben M."/>
            <person name="Poggeler S."/>
            <person name="Stajich J.E."/>
            <person name="Nowrousian M."/>
        </authorList>
    </citation>
    <scope>NUCLEOTIDE SEQUENCE [LARGE SCALE GENOMIC DNA]</scope>
    <source>
        <strain evidence="14">CBS 100304</strain>
        <tissue evidence="13">Vegetative mycelium</tissue>
    </source>
</reference>
<evidence type="ECO:0000256" key="4">
    <source>
        <dbReference type="ARBA" id="ARBA00013533"/>
    </source>
</evidence>
<evidence type="ECO:0000256" key="9">
    <source>
        <dbReference type="ARBA" id="ARBA00023136"/>
    </source>
</evidence>
<comment type="subcellular location">
    <subcellularLocation>
        <location evidence="2">Golgi apparatus membrane</location>
        <topology evidence="2">Multi-pass membrane protein</topology>
    </subcellularLocation>
</comment>
<evidence type="ECO:0000256" key="5">
    <source>
        <dbReference type="ARBA" id="ARBA00020673"/>
    </source>
</evidence>
<feature type="transmembrane region" description="Helical" evidence="11">
    <location>
        <begin position="144"/>
        <end position="165"/>
    </location>
</feature>
<keyword evidence="14" id="KW-1185">Reference proteome</keyword>
<evidence type="ECO:0000256" key="3">
    <source>
        <dbReference type="ARBA" id="ARBA00008640"/>
    </source>
</evidence>
<dbReference type="PANTHER" id="PTHR47549">
    <property type="entry name" value="GOLGI APPARATUS MEMBRANE PROTEIN TVP38-RELATED"/>
    <property type="match status" value="1"/>
</dbReference>
<comment type="function">
    <text evidence="1">Golgi membrane protein involved in vesicular trafficking and spindle migration.</text>
</comment>
<keyword evidence="9 11" id="KW-0472">Membrane</keyword>
<dbReference type="STRING" id="1076935.U4LGI7"/>
<evidence type="ECO:0000256" key="6">
    <source>
        <dbReference type="ARBA" id="ARBA00022692"/>
    </source>
</evidence>
<feature type="region of interest" description="Disordered" evidence="10">
    <location>
        <begin position="1"/>
        <end position="24"/>
    </location>
</feature>
<feature type="region of interest" description="Disordered" evidence="10">
    <location>
        <begin position="322"/>
        <end position="353"/>
    </location>
</feature>
<dbReference type="OrthoDB" id="166803at2759"/>
<feature type="domain" description="VTT" evidence="12">
    <location>
        <begin position="127"/>
        <end position="241"/>
    </location>
</feature>
<evidence type="ECO:0000256" key="7">
    <source>
        <dbReference type="ARBA" id="ARBA00022989"/>
    </source>
</evidence>
<keyword evidence="8" id="KW-0333">Golgi apparatus</keyword>
<evidence type="ECO:0000256" key="8">
    <source>
        <dbReference type="ARBA" id="ARBA00023034"/>
    </source>
</evidence>
<dbReference type="EMBL" id="HF935572">
    <property type="protein sequence ID" value="CCX10849.1"/>
    <property type="molecule type" value="Genomic_DNA"/>
</dbReference>
<feature type="transmembrane region" description="Helical" evidence="11">
    <location>
        <begin position="67"/>
        <end position="94"/>
    </location>
</feature>
<dbReference type="OMA" id="KWQALET"/>
<accession>U4LGI7</accession>
<evidence type="ECO:0000256" key="10">
    <source>
        <dbReference type="SAM" id="MobiDB-lite"/>
    </source>
</evidence>
<dbReference type="Proteomes" id="UP000018144">
    <property type="component" value="Unassembled WGS sequence"/>
</dbReference>
<keyword evidence="7 11" id="KW-1133">Transmembrane helix</keyword>
<gene>
    <name evidence="13" type="ORF">PCON_10443</name>
</gene>
<dbReference type="eggNOG" id="KOG3140">
    <property type="taxonomic scope" value="Eukaryota"/>
</dbReference>
<dbReference type="InterPro" id="IPR051076">
    <property type="entry name" value="Golgi_membrane_TVP38/TMEM64"/>
</dbReference>
<dbReference type="AlphaFoldDB" id="U4LGI7"/>
<feature type="compositionally biased region" description="Basic and acidic residues" evidence="10">
    <location>
        <begin position="344"/>
        <end position="353"/>
    </location>
</feature>
<dbReference type="GO" id="GO:0016192">
    <property type="term" value="P:vesicle-mediated transport"/>
    <property type="evidence" value="ECO:0007669"/>
    <property type="project" value="TreeGrafter"/>
</dbReference>
<feature type="transmembrane region" description="Helical" evidence="11">
    <location>
        <begin position="259"/>
        <end position="280"/>
    </location>
</feature>
<sequence>MSEIPRHSRALYTPSTRPPAWTRSRSASIASSSPSAKPTPPSALVRGQKLLRWARKRFHSLTLLQRIVLIFCLLLSATIGILTLIFHTQILAALLPISTKLRSLPAGWMVIFTLCFISAFPPMIGYSTSVTLAGFVYGFPNGWYIVAAGTVIGSTTAFVACRHLFKNFSQRLVATDRRFEALSLTLKHDGLKLLCAIRLCPLPYSISNGAVSTFPTVTPAAFAFATAVATPKLLIHTWIGHRLAVLAAEDEKMDKKTKMVNYGTIVAGLVLGAVTGWVIWRRTMKRAAMLEATERERLSQEQGLLQGQEYQDVGEEERGLEAILGGDESGSEDEGRTLGMTERGVAEGVKDLV</sequence>
<feature type="transmembrane region" description="Helical" evidence="11">
    <location>
        <begin position="106"/>
        <end position="124"/>
    </location>
</feature>